<dbReference type="Proteomes" id="UP000234530">
    <property type="component" value="Chromosome"/>
</dbReference>
<evidence type="ECO:0000256" key="1">
    <source>
        <dbReference type="ARBA" id="ARBA00023002"/>
    </source>
</evidence>
<evidence type="ECO:0000259" key="2">
    <source>
        <dbReference type="Pfam" id="PF07992"/>
    </source>
</evidence>
<dbReference type="InterPro" id="IPR036188">
    <property type="entry name" value="FAD/NAD-bd_sf"/>
</dbReference>
<dbReference type="PANTHER" id="PTHR42949:SF3">
    <property type="entry name" value="ANAEROBIC GLYCEROL-3-PHOSPHATE DEHYDROGENASE SUBUNIT B"/>
    <property type="match status" value="1"/>
</dbReference>
<evidence type="ECO:0000313" key="3">
    <source>
        <dbReference type="EMBL" id="AUH66407.1"/>
    </source>
</evidence>
<dbReference type="Pfam" id="PF07992">
    <property type="entry name" value="Pyr_redox_2"/>
    <property type="match status" value="1"/>
</dbReference>
<dbReference type="Gene3D" id="3.50.50.60">
    <property type="entry name" value="FAD/NAD(P)-binding domain"/>
    <property type="match status" value="2"/>
</dbReference>
<gene>
    <name evidence="3" type="ORF">CX676_15795</name>
</gene>
<name>A0A2H5F4F7_9RHOB</name>
<dbReference type="GO" id="GO:0016491">
    <property type="term" value="F:oxidoreductase activity"/>
    <property type="evidence" value="ECO:0007669"/>
    <property type="project" value="UniProtKB-KW"/>
</dbReference>
<reference evidence="3 4" key="1">
    <citation type="journal article" date="2013" name="Antonie Van Leeuwenhoek">
        <title>Paracoccus zhejiangensis sp. nov., isolated from activated sludge in wastewater-treatment system.</title>
        <authorList>
            <person name="Wu Z.G."/>
            <person name="Zhang D.F."/>
            <person name="Liu Y.L."/>
            <person name="Wang F."/>
            <person name="Jiang X."/>
            <person name="Li C."/>
            <person name="Li S.P."/>
            <person name="Hong Q."/>
            <person name="Li W.J."/>
        </authorList>
    </citation>
    <scope>NUCLEOTIDE SEQUENCE [LARGE SCALE GENOMIC DNA]</scope>
    <source>
        <strain evidence="3 4">J6</strain>
    </source>
</reference>
<keyword evidence="4" id="KW-1185">Reference proteome</keyword>
<dbReference type="KEGG" id="pzh:CX676_15795"/>
<dbReference type="AlphaFoldDB" id="A0A2H5F4F7"/>
<dbReference type="PRINTS" id="PR00368">
    <property type="entry name" value="FADPNR"/>
</dbReference>
<accession>A0A2H5F4F7</accession>
<keyword evidence="1" id="KW-0560">Oxidoreductase</keyword>
<dbReference type="InterPro" id="IPR051691">
    <property type="entry name" value="Metab_Enz_Cyan_OpOx_G3PDH"/>
</dbReference>
<evidence type="ECO:0000313" key="4">
    <source>
        <dbReference type="Proteomes" id="UP000234530"/>
    </source>
</evidence>
<dbReference type="InterPro" id="IPR023753">
    <property type="entry name" value="FAD/NAD-binding_dom"/>
</dbReference>
<feature type="domain" description="FAD/NAD(P)-binding" evidence="2">
    <location>
        <begin position="2"/>
        <end position="288"/>
    </location>
</feature>
<dbReference type="OrthoDB" id="5287468at2"/>
<organism evidence="3 4">
    <name type="scientific">Paracoccus zhejiangensis</name>
    <dbReference type="NCBI Taxonomy" id="1077935"/>
    <lineage>
        <taxon>Bacteria</taxon>
        <taxon>Pseudomonadati</taxon>
        <taxon>Pseudomonadota</taxon>
        <taxon>Alphaproteobacteria</taxon>
        <taxon>Rhodobacterales</taxon>
        <taxon>Paracoccaceae</taxon>
        <taxon>Paracoccus</taxon>
    </lineage>
</organism>
<dbReference type="EMBL" id="CP025430">
    <property type="protein sequence ID" value="AUH66407.1"/>
    <property type="molecule type" value="Genomic_DNA"/>
</dbReference>
<sequence>MAIIGAGPAGLAAAAHLGLMGVKNIVVLEREAEPGGIPRHCGHSPFGMREFRRVLGGASYARRLAARAEGAGARILCNTTVTALHPGPKLELTGPDGAERLSARVVLLATGTRESSRVQRMIGGQKPGGILTTGALQGIVHLNHQRPFRRPVILGTELVSFSALLTCRQAGIRPVAMIEPGARVVARAGAAVLPLLLGVPVLRETRITGILGRDRVEGVVIDGPGGPREIAADGVLLTGAFRSEATLMAAAGMVLDPRTTGPEIDVFGRLAESGYFAAGNLLRPVETAGMCWASGRRVADAIAVHLTGGLPCPAQGLPLRIDAPAIRYALPQILFPAGPGFHKTIQLRVSRPVSGELRLSQGGDLIARQPIRALPERRVTLPIPRKLGEGPLSLDIEEDA</sequence>
<dbReference type="SUPFAM" id="SSF51905">
    <property type="entry name" value="FAD/NAD(P)-binding domain"/>
    <property type="match status" value="1"/>
</dbReference>
<protein>
    <submittedName>
        <fullName evidence="3">Pyridine nucleotide-disulfide oxidoreductase</fullName>
    </submittedName>
</protein>
<dbReference type="PANTHER" id="PTHR42949">
    <property type="entry name" value="ANAEROBIC GLYCEROL-3-PHOSPHATE DEHYDROGENASE SUBUNIT B"/>
    <property type="match status" value="1"/>
</dbReference>
<proteinExistence type="predicted"/>